<name>W9S9H4_9ROSA</name>
<keyword evidence="2" id="KW-1185">Reference proteome</keyword>
<dbReference type="AlphaFoldDB" id="W9S9H4"/>
<evidence type="ECO:0000313" key="2">
    <source>
        <dbReference type="Proteomes" id="UP000030645"/>
    </source>
</evidence>
<accession>W9S9H4</accession>
<gene>
    <name evidence="1" type="ORF">L484_002880</name>
</gene>
<dbReference type="EMBL" id="KE345827">
    <property type="protein sequence ID" value="EXC17987.1"/>
    <property type="molecule type" value="Genomic_DNA"/>
</dbReference>
<organism evidence="1 2">
    <name type="scientific">Morus notabilis</name>
    <dbReference type="NCBI Taxonomy" id="981085"/>
    <lineage>
        <taxon>Eukaryota</taxon>
        <taxon>Viridiplantae</taxon>
        <taxon>Streptophyta</taxon>
        <taxon>Embryophyta</taxon>
        <taxon>Tracheophyta</taxon>
        <taxon>Spermatophyta</taxon>
        <taxon>Magnoliopsida</taxon>
        <taxon>eudicotyledons</taxon>
        <taxon>Gunneridae</taxon>
        <taxon>Pentapetalae</taxon>
        <taxon>rosids</taxon>
        <taxon>fabids</taxon>
        <taxon>Rosales</taxon>
        <taxon>Moraceae</taxon>
        <taxon>Moreae</taxon>
        <taxon>Morus</taxon>
    </lineage>
</organism>
<reference evidence="2" key="1">
    <citation type="submission" date="2013-01" db="EMBL/GenBank/DDBJ databases">
        <title>Draft Genome Sequence of a Mulberry Tree, Morus notabilis C.K. Schneid.</title>
        <authorList>
            <person name="He N."/>
            <person name="Zhao S."/>
        </authorList>
    </citation>
    <scope>NUCLEOTIDE SEQUENCE</scope>
</reference>
<protein>
    <submittedName>
        <fullName evidence="1">Uncharacterized protein</fullName>
    </submittedName>
</protein>
<sequence length="74" mass="8225">MGGSGVNGVEIEAFANDNPIIHAIVVLKSEVNRLVTLCSSFQGPLLHLTFLNFRQQRPEFQTFTKTMIHGRAQV</sequence>
<proteinExistence type="predicted"/>
<evidence type="ECO:0000313" key="1">
    <source>
        <dbReference type="EMBL" id="EXC17987.1"/>
    </source>
</evidence>
<dbReference type="Proteomes" id="UP000030645">
    <property type="component" value="Unassembled WGS sequence"/>
</dbReference>